<dbReference type="InterPro" id="IPR036361">
    <property type="entry name" value="SAP_dom_sf"/>
</dbReference>
<evidence type="ECO:0000313" key="3">
    <source>
        <dbReference type="EMBL" id="CAG02548.1"/>
    </source>
</evidence>
<dbReference type="AlphaFoldDB" id="Q4S9Y4"/>
<dbReference type="PANTHER" id="PTHR22793:SF12">
    <property type="entry name" value="MYOCARDIN-RELATED TRANSCRIPTION FACTOR, ISOFORM H"/>
    <property type="match status" value="1"/>
</dbReference>
<feature type="domain" description="SAP" evidence="2">
    <location>
        <begin position="174"/>
        <end position="208"/>
    </location>
</feature>
<dbReference type="GO" id="GO:0045944">
    <property type="term" value="P:positive regulation of transcription by RNA polymerase II"/>
    <property type="evidence" value="ECO:0007669"/>
    <property type="project" value="TreeGrafter"/>
</dbReference>
<comment type="caution">
    <text evidence="3">The sequence shown here is derived from an EMBL/GenBank/DDBJ whole genome shotgun (WGS) entry which is preliminary data.</text>
</comment>
<name>Q4S9Y4_TETNG</name>
<dbReference type="PROSITE" id="PS50800">
    <property type="entry name" value="SAP"/>
    <property type="match status" value="1"/>
</dbReference>
<reference evidence="3" key="2">
    <citation type="submission" date="2004-02" db="EMBL/GenBank/DDBJ databases">
        <authorList>
            <consortium name="Genoscope"/>
            <consortium name="Whitehead Institute Centre for Genome Research"/>
        </authorList>
    </citation>
    <scope>NUCLEOTIDE SEQUENCE</scope>
</reference>
<dbReference type="KEGG" id="tng:GSTEN00021692G001"/>
<evidence type="ECO:0000256" key="1">
    <source>
        <dbReference type="SAM" id="MobiDB-lite"/>
    </source>
</evidence>
<dbReference type="GO" id="GO:0003713">
    <property type="term" value="F:transcription coactivator activity"/>
    <property type="evidence" value="ECO:0007669"/>
    <property type="project" value="TreeGrafter"/>
</dbReference>
<dbReference type="InterPro" id="IPR043451">
    <property type="entry name" value="Myocardin-like"/>
</dbReference>
<dbReference type="EMBL" id="CAAE01014693">
    <property type="protein sequence ID" value="CAG02548.1"/>
    <property type="molecule type" value="Genomic_DNA"/>
</dbReference>
<gene>
    <name evidence="3" type="ORF">GSTENG00021692001</name>
</gene>
<feature type="region of interest" description="Disordered" evidence="1">
    <location>
        <begin position="215"/>
        <end position="247"/>
    </location>
</feature>
<dbReference type="InterPro" id="IPR003034">
    <property type="entry name" value="SAP_dom"/>
</dbReference>
<sequence>MEDSTGRFGLKRQVCQSLRQVLQLRLQERRSRVELLRQGTMARGFIRLLGEPITPSQSGGRSEMGPAPSGLTTPSEGRPAVDQSRRTRPGSCRAAHLQQKRARLGGEVNKRMSHRSAPTFRHILPLPYRIQPATKETQPPKVSDESCDEDSSCSLSPGLWTNPGPPALSTPRVLVIRQVTELKSELKRQGLAVSGPKSQLIERLKFHQELKTGFRNTSFPTAGGTTRSGAKRGAFIPADSSPAGAPHQVQHYQTFLNLQPGDGNNPVFDCKIK</sequence>
<evidence type="ECO:0000259" key="2">
    <source>
        <dbReference type="PROSITE" id="PS50800"/>
    </source>
</evidence>
<feature type="compositionally biased region" description="Polar residues" evidence="1">
    <location>
        <begin position="215"/>
        <end position="228"/>
    </location>
</feature>
<feature type="region of interest" description="Disordered" evidence="1">
    <location>
        <begin position="135"/>
        <end position="166"/>
    </location>
</feature>
<accession>Q4S9Y4</accession>
<dbReference type="PANTHER" id="PTHR22793">
    <property type="entry name" value="MYOCARDIN-RELATED TRANSCRIPTION FACTOR-RELATED"/>
    <property type="match status" value="1"/>
</dbReference>
<dbReference type="GO" id="GO:0005634">
    <property type="term" value="C:nucleus"/>
    <property type="evidence" value="ECO:0007669"/>
    <property type="project" value="TreeGrafter"/>
</dbReference>
<dbReference type="OrthoDB" id="5837849at2759"/>
<proteinExistence type="predicted"/>
<organism evidence="3">
    <name type="scientific">Tetraodon nigroviridis</name>
    <name type="common">Spotted green pufferfish</name>
    <name type="synonym">Chelonodon nigroviridis</name>
    <dbReference type="NCBI Taxonomy" id="99883"/>
    <lineage>
        <taxon>Eukaryota</taxon>
        <taxon>Metazoa</taxon>
        <taxon>Chordata</taxon>
        <taxon>Craniata</taxon>
        <taxon>Vertebrata</taxon>
        <taxon>Euteleostomi</taxon>
        <taxon>Actinopterygii</taxon>
        <taxon>Neopterygii</taxon>
        <taxon>Teleostei</taxon>
        <taxon>Neoteleostei</taxon>
        <taxon>Acanthomorphata</taxon>
        <taxon>Eupercaria</taxon>
        <taxon>Tetraodontiformes</taxon>
        <taxon>Tetradontoidea</taxon>
        <taxon>Tetraodontidae</taxon>
        <taxon>Tetraodon</taxon>
    </lineage>
</organism>
<feature type="region of interest" description="Disordered" evidence="1">
    <location>
        <begin position="50"/>
        <end position="98"/>
    </location>
</feature>
<dbReference type="Gene3D" id="1.10.720.30">
    <property type="entry name" value="SAP domain"/>
    <property type="match status" value="1"/>
</dbReference>
<protein>
    <submittedName>
        <fullName evidence="3">(spotted green pufferfish) hypothetical protein</fullName>
    </submittedName>
</protein>
<dbReference type="Pfam" id="PF02037">
    <property type="entry name" value="SAP"/>
    <property type="match status" value="1"/>
</dbReference>
<dbReference type="SUPFAM" id="SSF68906">
    <property type="entry name" value="SAP domain"/>
    <property type="match status" value="1"/>
</dbReference>
<reference evidence="3" key="1">
    <citation type="journal article" date="2004" name="Nature">
        <title>Genome duplication in the teleost fish Tetraodon nigroviridis reveals the early vertebrate proto-karyotype.</title>
        <authorList>
            <person name="Jaillon O."/>
            <person name="Aury J.-M."/>
            <person name="Brunet F."/>
            <person name="Petit J.-L."/>
            <person name="Stange-Thomann N."/>
            <person name="Mauceli E."/>
            <person name="Bouneau L."/>
            <person name="Fischer C."/>
            <person name="Ozouf-Costaz C."/>
            <person name="Bernot A."/>
            <person name="Nicaud S."/>
            <person name="Jaffe D."/>
            <person name="Fisher S."/>
            <person name="Lutfalla G."/>
            <person name="Dossat C."/>
            <person name="Segurens B."/>
            <person name="Dasilva C."/>
            <person name="Salanoubat M."/>
            <person name="Levy M."/>
            <person name="Boudet N."/>
            <person name="Castellano S."/>
            <person name="Anthouard V."/>
            <person name="Jubin C."/>
            <person name="Castelli V."/>
            <person name="Katinka M."/>
            <person name="Vacherie B."/>
            <person name="Biemont C."/>
            <person name="Skalli Z."/>
            <person name="Cattolico L."/>
            <person name="Poulain J."/>
            <person name="De Berardinis V."/>
            <person name="Cruaud C."/>
            <person name="Duprat S."/>
            <person name="Brottier P."/>
            <person name="Coutanceau J.-P."/>
            <person name="Gouzy J."/>
            <person name="Parra G."/>
            <person name="Lardier G."/>
            <person name="Chapple C."/>
            <person name="McKernan K.J."/>
            <person name="McEwan P."/>
            <person name="Bosak S."/>
            <person name="Kellis M."/>
            <person name="Volff J.-N."/>
            <person name="Guigo R."/>
            <person name="Zody M.C."/>
            <person name="Mesirov J."/>
            <person name="Lindblad-Toh K."/>
            <person name="Birren B."/>
            <person name="Nusbaum C."/>
            <person name="Kahn D."/>
            <person name="Robinson-Rechavi M."/>
            <person name="Laudet V."/>
            <person name="Schachter V."/>
            <person name="Quetier F."/>
            <person name="Saurin W."/>
            <person name="Scarpelli C."/>
            <person name="Wincker P."/>
            <person name="Lander E.S."/>
            <person name="Weissenbach J."/>
            <person name="Roest Crollius H."/>
        </authorList>
    </citation>
    <scope>NUCLEOTIDE SEQUENCE [LARGE SCALE GENOMIC DNA]</scope>
</reference>